<dbReference type="RefSeq" id="WP_066406585.1">
    <property type="nucleotide sequence ID" value="NZ_CP011390.1"/>
</dbReference>
<evidence type="ECO:0000313" key="2">
    <source>
        <dbReference type="EMBL" id="ANE52281.1"/>
    </source>
</evidence>
<protein>
    <recommendedName>
        <fullName evidence="1">T9SS-like galactose binding domain-containing protein</fullName>
    </recommendedName>
</protein>
<name>A0A172TYU6_9BACT</name>
<feature type="domain" description="T9SS-like galactose binding" evidence="1">
    <location>
        <begin position="378"/>
        <end position="492"/>
    </location>
</feature>
<reference evidence="2 3" key="2">
    <citation type="journal article" date="2016" name="Int. J. Syst. Evol. Microbiol.">
        <title>Flavisolibacter tropicus sp. nov., isolated from tropical soil.</title>
        <authorList>
            <person name="Lee J.J."/>
            <person name="Kang M.S."/>
            <person name="Kim G.S."/>
            <person name="Lee C.S."/>
            <person name="Lim S."/>
            <person name="Lee J."/>
            <person name="Roh S.H."/>
            <person name="Kang H."/>
            <person name="Ha J.M."/>
            <person name="Bae S."/>
            <person name="Jung H.Y."/>
            <person name="Kim M.K."/>
        </authorList>
    </citation>
    <scope>NUCLEOTIDE SEQUENCE [LARGE SCALE GENOMIC DNA]</scope>
    <source>
        <strain evidence="2 3">LCS9</strain>
    </source>
</reference>
<dbReference type="OrthoDB" id="2582440at2"/>
<sequence length="1400" mass="147394">MKTNVLTLTNCKAVVRILFILLLPLFSYSQTFFGVSSSSADGTAQTGTTVSITPPGSMATGDLVVIYALFTSKKGALAISDMGGQSWTTESSGTDNASNLSYTIFWCRFNGTWSTTPSVTDGATASGPLSATMYVYRPTNPNNLWGIDKKADVSANAATTISIAGVTAAFPNTVTMAFWSSPATNTWGSLTNTTEWSKTSLDAQNRNTSQSYSAAYNIRSTAGAVASVAQTQSTSLKSLTSLIGWYEIAPPTNDLCSNAIPLNSGASCTASTSVTLNVATTYTATANACGTNNNDVWYSFVAKSPNPTITLTGAPTDARAQIMAGDCTGGFAAVGSCPSSTTTSASGLTVGATYYVRVYSTSNASGTFTICITDPVPANDNCNGAFALTSSTTCNPTSGNLYLSTTSATPSAPCASSVAYDVWYSFTAQTTNPTITLGAIGSDVTSARLQLFSGSCTGGLTSLFCGTTSIASSGLTIGSTYYVRVYSSTGPAPTSTANAGFTICVTDVPPPAPSNDDCTGAITLPTNGSCSKVWGTVAGSTGSGIVVSTGCTGASGYDVWYKFDAIATSTTITTADFGANFQNRRLQLFSGTCGALTAISCGTGNTLSPTTLTVGATYYIRLFSADATAPITNGDFSICLTTATSNIGPRFGNSYVNISKKSLGGVVQKGDTLEIRMTINHTSGTLYKMRYLDDVPTNTQMLAGTNDKISVITNEGVAIQNYTPAAGDDAATYIAAPPAGQRQIRMNLGFGTTVAPSPTLSVPTDNTETEITSATGQAIAGSHIPKGGGGLLFATSFRVVVTGNVGDVITLGAGKFIYRNVSTGGSDIILTANPYQILISDPMSLCANSTGVNMSQESGGTFGAGSNLNRNQDLAFPIPGYSFVKTSNTQAVGDGQYAIVKNMSPRSGTNRDADRNPTSTFSLPDQRAADYRMFNGFWDIDGDHTGTNNAVGNIPTGDGVSSGYMLMVNADFVASETYRQTLTNLCPNTYYEFSAWFRNICPNCGIDYVTGSNYTPRTPGVLPNLTFALDGLDRYNTGEISYLYQNGNSGGWVKKGFVFITGPTQTTATLSIRNNSQGGGGNDWAMDDITVATCLPSMTYTPTLNPTVCQFNPITISNKMQSYFSNYTHYKWQRSTDGGTTWADISGQSGSGSPTLVGGQWEYNTSYTIPPANTTLANNGDRYRQIVATTAANLNGSTCQATDGVSIISLNVLPDCTPLTTNLLSFSGKLLNDHAQLFWTTSKEAGELHFGIERSADGIHFTRIGTVNGYNNARAENNHYSFTDSSAFPGMAYYRIAMTDSRTAYSRTIQLGNKSEVFNVTVTTNPFDKHVSFNVVVDKYAKVQVLLLDATGNVVKEKAYTAYTGLNNFSLQHTDDLPPGIYILKVYNQEQSQSIKLIKK</sequence>
<evidence type="ECO:0000313" key="3">
    <source>
        <dbReference type="Proteomes" id="UP000077177"/>
    </source>
</evidence>
<evidence type="ECO:0000259" key="1">
    <source>
        <dbReference type="Pfam" id="PF23759"/>
    </source>
</evidence>
<dbReference type="Pfam" id="PF23759">
    <property type="entry name" value="GBD_T9SS_assoc"/>
    <property type="match status" value="3"/>
</dbReference>
<dbReference type="EMBL" id="CP011390">
    <property type="protein sequence ID" value="ANE52281.1"/>
    <property type="molecule type" value="Genomic_DNA"/>
</dbReference>
<dbReference type="PATRIC" id="fig|1492898.3.peg.4157"/>
<dbReference type="Proteomes" id="UP000077177">
    <property type="component" value="Chromosome"/>
</dbReference>
<gene>
    <name evidence="2" type="ORF">SY85_19115</name>
</gene>
<dbReference type="STRING" id="1492898.SY85_19115"/>
<proteinExistence type="predicted"/>
<accession>A0A172TYU6</accession>
<organism evidence="2 3">
    <name type="scientific">Flavisolibacter tropicus</name>
    <dbReference type="NCBI Taxonomy" id="1492898"/>
    <lineage>
        <taxon>Bacteria</taxon>
        <taxon>Pseudomonadati</taxon>
        <taxon>Bacteroidota</taxon>
        <taxon>Chitinophagia</taxon>
        <taxon>Chitinophagales</taxon>
        <taxon>Chitinophagaceae</taxon>
        <taxon>Flavisolibacter</taxon>
    </lineage>
</organism>
<dbReference type="KEGG" id="fla:SY85_19115"/>
<keyword evidence="3" id="KW-1185">Reference proteome</keyword>
<dbReference type="InterPro" id="IPR056600">
    <property type="entry name" value="GBD_T9SS_assoc"/>
</dbReference>
<feature type="domain" description="T9SS-like galactose binding" evidence="1">
    <location>
        <begin position="252"/>
        <end position="369"/>
    </location>
</feature>
<dbReference type="InterPro" id="IPR026444">
    <property type="entry name" value="Secre_tail"/>
</dbReference>
<feature type="domain" description="T9SS-like galactose binding" evidence="1">
    <location>
        <begin position="514"/>
        <end position="637"/>
    </location>
</feature>
<reference evidence="3" key="1">
    <citation type="submission" date="2015-01" db="EMBL/GenBank/DDBJ databases">
        <title>Flavisolibacter sp./LCS9/ whole genome sequencing.</title>
        <authorList>
            <person name="Kim M.K."/>
            <person name="Srinivasan S."/>
            <person name="Lee J.-J."/>
        </authorList>
    </citation>
    <scope>NUCLEOTIDE SEQUENCE [LARGE SCALE GENOMIC DNA]</scope>
    <source>
        <strain evidence="3">LCS9</strain>
    </source>
</reference>
<dbReference type="Gene3D" id="2.60.120.380">
    <property type="match status" value="1"/>
</dbReference>
<dbReference type="NCBIfam" id="TIGR04183">
    <property type="entry name" value="Por_Secre_tail"/>
    <property type="match status" value="1"/>
</dbReference>